<dbReference type="Gene3D" id="3.60.15.10">
    <property type="entry name" value="Ribonuclease Z/Hydroxyacylglutathione hydrolase-like"/>
    <property type="match status" value="1"/>
</dbReference>
<proteinExistence type="predicted"/>
<dbReference type="GO" id="GO:0008270">
    <property type="term" value="F:zinc ion binding"/>
    <property type="evidence" value="ECO:0007669"/>
    <property type="project" value="InterPro"/>
</dbReference>
<sequence>MPADTTPAHHTEDGRFTNPWPTWQERSLLEVLKWRWNAPKRPALGWLMSNPSVTSEDLKQAFPVRPVDTQSFAQPTAPGVRAAWIGHATCLLQMAGVTFLTDPVFSDRASPFQRLGPRRVVEPAIRPSDPGFPKIDFVLISHNHYDHLDTASVKELHSRFGHDLAWYVPLKLGAWFTNLGITNVTEMDWWQEVQHSNSQVSVIMTPAQHWSSRSLTDRRHTLWGGYCVKGPQQRVWFAGDTGYCPAFQEIGQRLAPIDLAMIPIGAYEPAWFLRPQHCDPAEAVKIHQEVGAKRSFAIHHATFSLTDEALDEPRELLRKHAAEAHLSPEEFQALQHGACLHIGT</sequence>
<reference evidence="3 4" key="1">
    <citation type="journal article" date="2024" name="Nat. Commun.">
        <title>Phylogenomics reveals the evolutionary origins of lichenization in chlorophyte algae.</title>
        <authorList>
            <person name="Puginier C."/>
            <person name="Libourel C."/>
            <person name="Otte J."/>
            <person name="Skaloud P."/>
            <person name="Haon M."/>
            <person name="Grisel S."/>
            <person name="Petersen M."/>
            <person name="Berrin J.G."/>
            <person name="Delaux P.M."/>
            <person name="Dal Grande F."/>
            <person name="Keller J."/>
        </authorList>
    </citation>
    <scope>NUCLEOTIDE SEQUENCE [LARGE SCALE GENOMIC DNA]</scope>
    <source>
        <strain evidence="3 4">SAG 2145</strain>
    </source>
</reference>
<dbReference type="Pfam" id="PF12706">
    <property type="entry name" value="Lactamase_B_2"/>
    <property type="match status" value="1"/>
</dbReference>
<dbReference type="SUPFAM" id="SSF56281">
    <property type="entry name" value="Metallo-hydrolase/oxidoreductase"/>
    <property type="match status" value="1"/>
</dbReference>
<evidence type="ECO:0000259" key="2">
    <source>
        <dbReference type="Pfam" id="PF12706"/>
    </source>
</evidence>
<dbReference type="AlphaFoldDB" id="A0AAW1SGV9"/>
<feature type="domain" description="Metallo-beta-lactamase" evidence="2">
    <location>
        <begin position="99"/>
        <end position="300"/>
    </location>
</feature>
<dbReference type="PANTHER" id="PTHR15032">
    <property type="entry name" value="N-ACYL-PHOSPHATIDYLETHANOLAMINE-HYDROLYZING PHOSPHOLIPASE D"/>
    <property type="match status" value="1"/>
</dbReference>
<evidence type="ECO:0000313" key="4">
    <source>
        <dbReference type="Proteomes" id="UP001438707"/>
    </source>
</evidence>
<dbReference type="PANTHER" id="PTHR15032:SF4">
    <property type="entry name" value="N-ACYL-PHOSPHATIDYLETHANOLAMINE-HYDROLYZING PHOSPHOLIPASE D"/>
    <property type="match status" value="1"/>
</dbReference>
<dbReference type="GO" id="GO:0005737">
    <property type="term" value="C:cytoplasm"/>
    <property type="evidence" value="ECO:0007669"/>
    <property type="project" value="TreeGrafter"/>
</dbReference>
<feature type="binding site" evidence="1">
    <location>
        <position position="277"/>
    </location>
    <ligand>
        <name>an N-acyl-1,2-diacyl-sn-glycero-3-phosphoethanolamine</name>
        <dbReference type="ChEBI" id="CHEBI:62537"/>
    </ligand>
</feature>
<dbReference type="InterPro" id="IPR001279">
    <property type="entry name" value="Metallo-B-lactamas"/>
</dbReference>
<evidence type="ECO:0000313" key="3">
    <source>
        <dbReference type="EMBL" id="KAK9844742.1"/>
    </source>
</evidence>
<dbReference type="InterPro" id="IPR036866">
    <property type="entry name" value="RibonucZ/Hydroxyglut_hydro"/>
</dbReference>
<name>A0AAW1SGV9_9CHLO</name>
<dbReference type="InterPro" id="IPR024884">
    <property type="entry name" value="NAPE-PLD"/>
</dbReference>
<evidence type="ECO:0000256" key="1">
    <source>
        <dbReference type="PIRSR" id="PIRSR038896-50"/>
    </source>
</evidence>
<gene>
    <name evidence="3" type="ORF">WJX74_006230</name>
</gene>
<feature type="binding site" evidence="1">
    <location>
        <position position="145"/>
    </location>
    <ligand>
        <name>an N-acyl-1,2-diacyl-sn-glycero-3-phosphoethanolamine</name>
        <dbReference type="ChEBI" id="CHEBI:62537"/>
    </ligand>
</feature>
<comment type="caution">
    <text evidence="3">The sequence shown here is derived from an EMBL/GenBank/DDBJ whole genome shotgun (WGS) entry which is preliminary data.</text>
</comment>
<organism evidence="3 4">
    <name type="scientific">Apatococcus lobatus</name>
    <dbReference type="NCBI Taxonomy" id="904363"/>
    <lineage>
        <taxon>Eukaryota</taxon>
        <taxon>Viridiplantae</taxon>
        <taxon>Chlorophyta</taxon>
        <taxon>core chlorophytes</taxon>
        <taxon>Trebouxiophyceae</taxon>
        <taxon>Chlorellales</taxon>
        <taxon>Chlorellaceae</taxon>
        <taxon>Apatococcus</taxon>
    </lineage>
</organism>
<keyword evidence="4" id="KW-1185">Reference proteome</keyword>
<protein>
    <recommendedName>
        <fullName evidence="2">Metallo-beta-lactamase domain-containing protein</fullName>
    </recommendedName>
</protein>
<dbReference type="EMBL" id="JALJOS010000001">
    <property type="protein sequence ID" value="KAK9844742.1"/>
    <property type="molecule type" value="Genomic_DNA"/>
</dbReference>
<dbReference type="PIRSF" id="PIRSF038896">
    <property type="entry name" value="NAPE-PLD"/>
    <property type="match status" value="1"/>
</dbReference>
<dbReference type="GO" id="GO:0070290">
    <property type="term" value="F:N-acylphosphatidylethanolamine-specific phospholipase D activity"/>
    <property type="evidence" value="ECO:0007669"/>
    <property type="project" value="InterPro"/>
</dbReference>
<accession>A0AAW1SGV9</accession>
<dbReference type="Proteomes" id="UP001438707">
    <property type="component" value="Unassembled WGS sequence"/>
</dbReference>